<protein>
    <submittedName>
        <fullName evidence="1">Uncharacterized protein</fullName>
    </submittedName>
</protein>
<dbReference type="Proteomes" id="UP000256269">
    <property type="component" value="Unassembled WGS sequence"/>
</dbReference>
<comment type="caution">
    <text evidence="1">The sequence shown here is derived from an EMBL/GenBank/DDBJ whole genome shotgun (WGS) entry which is preliminary data.</text>
</comment>
<dbReference type="EMBL" id="QUNO01000031">
    <property type="protein sequence ID" value="REH26963.1"/>
    <property type="molecule type" value="Genomic_DNA"/>
</dbReference>
<organism evidence="1 2">
    <name type="scientific">Kutzneria buriramensis</name>
    <dbReference type="NCBI Taxonomy" id="1045776"/>
    <lineage>
        <taxon>Bacteria</taxon>
        <taxon>Bacillati</taxon>
        <taxon>Actinomycetota</taxon>
        <taxon>Actinomycetes</taxon>
        <taxon>Pseudonocardiales</taxon>
        <taxon>Pseudonocardiaceae</taxon>
        <taxon>Kutzneria</taxon>
    </lineage>
</organism>
<gene>
    <name evidence="1" type="ORF">BCF44_13118</name>
</gene>
<evidence type="ECO:0000313" key="1">
    <source>
        <dbReference type="EMBL" id="REH26963.1"/>
    </source>
</evidence>
<name>A0A3E0GTB8_9PSEU</name>
<proteinExistence type="predicted"/>
<accession>A0A3E0GTB8</accession>
<keyword evidence="2" id="KW-1185">Reference proteome</keyword>
<reference evidence="1 2" key="1">
    <citation type="submission" date="2018-08" db="EMBL/GenBank/DDBJ databases">
        <title>Genomic Encyclopedia of Archaeal and Bacterial Type Strains, Phase II (KMG-II): from individual species to whole genera.</title>
        <authorList>
            <person name="Goeker M."/>
        </authorList>
    </citation>
    <scope>NUCLEOTIDE SEQUENCE [LARGE SCALE GENOMIC DNA]</scope>
    <source>
        <strain evidence="1 2">DSM 45791</strain>
    </source>
</reference>
<evidence type="ECO:0000313" key="2">
    <source>
        <dbReference type="Proteomes" id="UP000256269"/>
    </source>
</evidence>
<dbReference type="AlphaFoldDB" id="A0A3E0GTB8"/>
<sequence>MNRVESAFTSHVAPQSLWQGESTPTITCCPAAVDFTFVALAAAATAFNFCKAHYHGGHILEDSHTMYSSDVADHSVSELAGLRLAVLD</sequence>